<evidence type="ECO:0000313" key="1">
    <source>
        <dbReference type="EMBL" id="WWQ62163.1"/>
    </source>
</evidence>
<accession>A0ACD5A583</accession>
<dbReference type="Proteomes" id="UP001432251">
    <property type="component" value="Chromosome"/>
</dbReference>
<protein>
    <submittedName>
        <fullName evidence="1">DUF4127 family protein</fullName>
    </submittedName>
</protein>
<gene>
    <name evidence="1" type="ORF">V2W30_01450</name>
</gene>
<name>A0ACD5A583_9ACTN</name>
<sequence>MSRKPTRSTPVIALLPLDERPACAALPVQVAAVAGVDVRTPPPASMPALRTAGDADGLGDWLERASSDADAAVVSLETLGHGGLIASRTDGIDAARALHRWSPVRRIAAHGVPVHAVTLVTRTPDSADAMEEPDYWDPHGPGLHRLSAALHRAQESAQTCPVERADARAGVPDAVRADFLGRRLRNHTLNLAALGLAAEGVLDTLVIGADDTAPWGLATAELTELRRWSERLEMAGRVSVRPGADEATTTLVARTLGRLLGGGPVSVRVEAVDPEGLARVAPYENLPLGVTVDGQIAACGARVTDSTGADLRLLVHTPDGAGDWAVAPPAHRAPDAVARARTVAERAVELLDTGHAVAVADCAQPNGADPLLAEALVDVGAAHRLTAYAGWNTAGNTVGTALAHGTTAVMARRAGTFDEAAHRALLAHRFTEDWGYMTRVRASARACLNSVLGRHDHVPDGHPVLDAIAEQLGEHLASLPEFGLAVDPASVRLPWRRTFEVDFRLTPAAVSAAHRDVRDTHRTGESKEQR</sequence>
<keyword evidence="2" id="KW-1185">Reference proteome</keyword>
<evidence type="ECO:0000313" key="2">
    <source>
        <dbReference type="Proteomes" id="UP001432251"/>
    </source>
</evidence>
<organism evidence="1 2">
    <name type="scientific">Streptomyces citrinus</name>
    <dbReference type="NCBI Taxonomy" id="3118173"/>
    <lineage>
        <taxon>Bacteria</taxon>
        <taxon>Bacillati</taxon>
        <taxon>Actinomycetota</taxon>
        <taxon>Actinomycetes</taxon>
        <taxon>Kitasatosporales</taxon>
        <taxon>Streptomycetaceae</taxon>
        <taxon>Streptomyces</taxon>
    </lineage>
</organism>
<reference evidence="1" key="1">
    <citation type="journal article" date="2025" name="Int. J. Syst. Evol. Microbiol.">
        <title>Streptomyces citrinus sp. nov., with yellow diffusible pigment.</title>
        <authorList>
            <person name="He Y."/>
            <person name="Yang E."/>
            <person name="Xu J."/>
            <person name="Sun Y."/>
            <person name="Sun L."/>
        </authorList>
    </citation>
    <scope>NUCLEOTIDE SEQUENCE</scope>
    <source>
        <strain evidence="1">Q6</strain>
    </source>
</reference>
<dbReference type="EMBL" id="CP146022">
    <property type="protein sequence ID" value="WWQ62163.1"/>
    <property type="molecule type" value="Genomic_DNA"/>
</dbReference>
<proteinExistence type="predicted"/>